<dbReference type="GeneID" id="24440233"/>
<name>W7WZ76_TETTS</name>
<keyword evidence="1" id="KW-0472">Membrane</keyword>
<dbReference type="KEGG" id="tet:TTHERM_000691778"/>
<dbReference type="InParanoid" id="W7WZ76"/>
<accession>W7WZ76</accession>
<evidence type="ECO:0000313" key="2">
    <source>
        <dbReference type="EMBL" id="EWS72190.1"/>
    </source>
</evidence>
<dbReference type="AlphaFoldDB" id="W7WZ76"/>
<feature type="transmembrane region" description="Helical" evidence="1">
    <location>
        <begin position="77"/>
        <end position="96"/>
    </location>
</feature>
<sequence length="141" mass="17329">MINQLIYTYNIIFFIQNQIIFQLILCFIYKQLFFLTCQILFNVSYTQRQQLQACLTSFFFKLIYDQLWDHPAFLQELVFSCSSIGINITTLLQFLLQHSYFYEQKRHLDQRMGYLDWNKRMSLQYVQQFHLLLKTFLILYL</sequence>
<dbReference type="Proteomes" id="UP000009168">
    <property type="component" value="Unassembled WGS sequence"/>
</dbReference>
<keyword evidence="1" id="KW-1133">Transmembrane helix</keyword>
<evidence type="ECO:0000313" key="3">
    <source>
        <dbReference type="Proteomes" id="UP000009168"/>
    </source>
</evidence>
<gene>
    <name evidence="2" type="ORF">TTHERM_000691778</name>
</gene>
<protein>
    <submittedName>
        <fullName evidence="2">Transmembrane protein, putative</fullName>
    </submittedName>
</protein>
<dbReference type="RefSeq" id="XP_012655283.1">
    <property type="nucleotide sequence ID" value="XM_012799829.1"/>
</dbReference>
<evidence type="ECO:0000256" key="1">
    <source>
        <dbReference type="SAM" id="Phobius"/>
    </source>
</evidence>
<feature type="transmembrane region" description="Helical" evidence="1">
    <location>
        <begin position="20"/>
        <end position="41"/>
    </location>
</feature>
<dbReference type="EMBL" id="GG662490">
    <property type="protein sequence ID" value="EWS72190.1"/>
    <property type="molecule type" value="Genomic_DNA"/>
</dbReference>
<keyword evidence="3" id="KW-1185">Reference proteome</keyword>
<reference evidence="3" key="1">
    <citation type="journal article" date="2006" name="PLoS Biol.">
        <title>Macronuclear genome sequence of the ciliate Tetrahymena thermophila, a model eukaryote.</title>
        <authorList>
            <person name="Eisen J.A."/>
            <person name="Coyne R.S."/>
            <person name="Wu M."/>
            <person name="Wu D."/>
            <person name="Thiagarajan M."/>
            <person name="Wortman J.R."/>
            <person name="Badger J.H."/>
            <person name="Ren Q."/>
            <person name="Amedeo P."/>
            <person name="Jones K.M."/>
            <person name="Tallon L.J."/>
            <person name="Delcher A.L."/>
            <person name="Salzberg S.L."/>
            <person name="Silva J.C."/>
            <person name="Haas B.J."/>
            <person name="Majoros W.H."/>
            <person name="Farzad M."/>
            <person name="Carlton J.M."/>
            <person name="Smith R.K. Jr."/>
            <person name="Garg J."/>
            <person name="Pearlman R.E."/>
            <person name="Karrer K.M."/>
            <person name="Sun L."/>
            <person name="Manning G."/>
            <person name="Elde N.C."/>
            <person name="Turkewitz A.P."/>
            <person name="Asai D.J."/>
            <person name="Wilkes D.E."/>
            <person name="Wang Y."/>
            <person name="Cai H."/>
            <person name="Collins K."/>
            <person name="Stewart B.A."/>
            <person name="Lee S.R."/>
            <person name="Wilamowska K."/>
            <person name="Weinberg Z."/>
            <person name="Ruzzo W.L."/>
            <person name="Wloga D."/>
            <person name="Gaertig J."/>
            <person name="Frankel J."/>
            <person name="Tsao C.-C."/>
            <person name="Gorovsky M.A."/>
            <person name="Keeling P.J."/>
            <person name="Waller R.F."/>
            <person name="Patron N.J."/>
            <person name="Cherry J.M."/>
            <person name="Stover N.A."/>
            <person name="Krieger C.J."/>
            <person name="del Toro C."/>
            <person name="Ryder H.F."/>
            <person name="Williamson S.C."/>
            <person name="Barbeau R.A."/>
            <person name="Hamilton E.P."/>
            <person name="Orias E."/>
        </authorList>
    </citation>
    <scope>NUCLEOTIDE SEQUENCE [LARGE SCALE GENOMIC DNA]</scope>
    <source>
        <strain evidence="3">SB210</strain>
    </source>
</reference>
<proteinExistence type="predicted"/>
<keyword evidence="1 2" id="KW-0812">Transmembrane</keyword>
<organism evidence="2 3">
    <name type="scientific">Tetrahymena thermophila (strain SB210)</name>
    <dbReference type="NCBI Taxonomy" id="312017"/>
    <lineage>
        <taxon>Eukaryota</taxon>
        <taxon>Sar</taxon>
        <taxon>Alveolata</taxon>
        <taxon>Ciliophora</taxon>
        <taxon>Intramacronucleata</taxon>
        <taxon>Oligohymenophorea</taxon>
        <taxon>Hymenostomatida</taxon>
        <taxon>Tetrahymenina</taxon>
        <taxon>Tetrahymenidae</taxon>
        <taxon>Tetrahymena</taxon>
    </lineage>
</organism>